<dbReference type="AlphaFoldDB" id="A0A8T1UY98"/>
<sequence length="78" mass="8815">MEPKSLSKTESINSCKDRKLALSSMPGRCTHFIVIIAWTPKDKFLLCFSTLEDESDMRSDSIIDLLDDVLDTYAIDIS</sequence>
<comment type="caution">
    <text evidence="1">The sequence shown here is derived from an EMBL/GenBank/DDBJ whole genome shotgun (WGS) entry which is preliminary data.</text>
</comment>
<evidence type="ECO:0000313" key="2">
    <source>
        <dbReference type="Proteomes" id="UP000688947"/>
    </source>
</evidence>
<proteinExistence type="predicted"/>
<organism evidence="1 2">
    <name type="scientific">Phytophthora cactorum</name>
    <dbReference type="NCBI Taxonomy" id="29920"/>
    <lineage>
        <taxon>Eukaryota</taxon>
        <taxon>Sar</taxon>
        <taxon>Stramenopiles</taxon>
        <taxon>Oomycota</taxon>
        <taxon>Peronosporomycetes</taxon>
        <taxon>Peronosporales</taxon>
        <taxon>Peronosporaceae</taxon>
        <taxon>Phytophthora</taxon>
    </lineage>
</organism>
<dbReference type="Proteomes" id="UP000688947">
    <property type="component" value="Unassembled WGS sequence"/>
</dbReference>
<gene>
    <name evidence="1" type="ORF">JG687_00002448</name>
</gene>
<name>A0A8T1UY98_9STRA</name>
<reference evidence="1" key="1">
    <citation type="submission" date="2021-01" db="EMBL/GenBank/DDBJ databases">
        <title>Phytophthora aleatoria, a newly-described species from Pinus radiata is distinct from Phytophthora cactorum isolates based on comparative genomics.</title>
        <authorList>
            <person name="Mcdougal R."/>
            <person name="Panda P."/>
            <person name="Williams N."/>
            <person name="Studholme D.J."/>
        </authorList>
    </citation>
    <scope>NUCLEOTIDE SEQUENCE</scope>
    <source>
        <strain evidence="1">NZFS 3830</strain>
    </source>
</reference>
<accession>A0A8T1UY98</accession>
<dbReference type="EMBL" id="JAENGZ010000067">
    <property type="protein sequence ID" value="KAG6970736.1"/>
    <property type="molecule type" value="Genomic_DNA"/>
</dbReference>
<evidence type="ECO:0000313" key="1">
    <source>
        <dbReference type="EMBL" id="KAG6970736.1"/>
    </source>
</evidence>
<protein>
    <submittedName>
        <fullName evidence="1">Uncharacterized protein</fullName>
    </submittedName>
</protein>